<feature type="signal peptide" evidence="2">
    <location>
        <begin position="1"/>
        <end position="21"/>
    </location>
</feature>
<reference evidence="4" key="1">
    <citation type="journal article" date="2011" name="Science">
        <title>The plant cell wall-decomposing machinery underlies the functional diversity of forest fungi.</title>
        <authorList>
            <person name="Eastwood D.C."/>
            <person name="Floudas D."/>
            <person name="Binder M."/>
            <person name="Majcherczyk A."/>
            <person name="Schneider P."/>
            <person name="Aerts A."/>
            <person name="Asiegbu F.O."/>
            <person name="Baker S.E."/>
            <person name="Barry K."/>
            <person name="Bendiksby M."/>
            <person name="Blumentritt M."/>
            <person name="Coutinho P.M."/>
            <person name="Cullen D."/>
            <person name="de Vries R.P."/>
            <person name="Gathman A."/>
            <person name="Goodell B."/>
            <person name="Henrissat B."/>
            <person name="Ihrmark K."/>
            <person name="Kauserud H."/>
            <person name="Kohler A."/>
            <person name="LaButti K."/>
            <person name="Lapidus A."/>
            <person name="Lavin J.L."/>
            <person name="Lee Y.-H."/>
            <person name="Lindquist E."/>
            <person name="Lilly W."/>
            <person name="Lucas S."/>
            <person name="Morin E."/>
            <person name="Murat C."/>
            <person name="Oguiza J.A."/>
            <person name="Park J."/>
            <person name="Pisabarro A.G."/>
            <person name="Riley R."/>
            <person name="Rosling A."/>
            <person name="Salamov A."/>
            <person name="Schmidt O."/>
            <person name="Schmutz J."/>
            <person name="Skrede I."/>
            <person name="Stenlid J."/>
            <person name="Wiebenga A."/>
            <person name="Xie X."/>
            <person name="Kuees U."/>
            <person name="Hibbett D.S."/>
            <person name="Hoffmeister D."/>
            <person name="Hoegberg N."/>
            <person name="Martin F."/>
            <person name="Grigoriev I.V."/>
            <person name="Watkinson S.C."/>
        </authorList>
    </citation>
    <scope>NUCLEOTIDE SEQUENCE [LARGE SCALE GENOMIC DNA]</scope>
    <source>
        <strain evidence="4">strain S7.3</strain>
    </source>
</reference>
<evidence type="ECO:0000313" key="4">
    <source>
        <dbReference type="Proteomes" id="UP000008063"/>
    </source>
</evidence>
<dbReference type="OMA" id="THIQRAR"/>
<keyword evidence="2" id="KW-0732">Signal</keyword>
<sequence>MYSSAISLLPVELLSRVFVLALQSDNPGDPFPLTAAQDPFPAPFPNTNLFLSHVSRRWRAVALRTPPLWSLIHFREPTHMARAQVFLKRALRSPHQTLDILVETVAVSDHVDGLTLCRAEFHPVFDIITPHVARWRSFSLKIRDNECKAGARARLSSCGPAPALETLQLFHFENFGCAQNLYLATVRPPVMIFDGVLPAIKNVSLIGVNLPWAHTPFLRSLSTVQLALHSEGVRPEWHHWSEMLSTSPALENLALHYSGPRSIPPKHLRGSPILLSALADLSLTDLDPDQLCALFDTMIIPNLRRLTLDLPEQDFTAFVSLLASPVQVSGSSGDDGEDGDGTDDVPPHTSLAHLEQLTVTSLDCTLKAWRALLAAVPDLSLLDANFNRL</sequence>
<feature type="non-terminal residue" evidence="3">
    <location>
        <position position="389"/>
    </location>
</feature>
<evidence type="ECO:0000313" key="3">
    <source>
        <dbReference type="EMBL" id="EGN98421.1"/>
    </source>
</evidence>
<dbReference type="AlphaFoldDB" id="F8PZU9"/>
<evidence type="ECO:0000256" key="1">
    <source>
        <dbReference type="SAM" id="MobiDB-lite"/>
    </source>
</evidence>
<dbReference type="STRING" id="936435.F8PZU9"/>
<dbReference type="HOGENOM" id="CLU_020999_1_1_1"/>
<accession>F8PZU9</accession>
<protein>
    <submittedName>
        <fullName evidence="3">Uncharacterized protein</fullName>
    </submittedName>
</protein>
<proteinExistence type="predicted"/>
<feature type="chain" id="PRO_5003377012" evidence="2">
    <location>
        <begin position="22"/>
        <end position="389"/>
    </location>
</feature>
<feature type="compositionally biased region" description="Acidic residues" evidence="1">
    <location>
        <begin position="334"/>
        <end position="343"/>
    </location>
</feature>
<dbReference type="EMBL" id="GL945481">
    <property type="protein sequence ID" value="EGN98421.1"/>
    <property type="molecule type" value="Genomic_DNA"/>
</dbReference>
<keyword evidence="4" id="KW-1185">Reference proteome</keyword>
<feature type="region of interest" description="Disordered" evidence="1">
    <location>
        <begin position="329"/>
        <end position="348"/>
    </location>
</feature>
<gene>
    <name evidence="3" type="ORF">SERLA73DRAFT_55742</name>
</gene>
<dbReference type="OrthoDB" id="3250066at2759"/>
<dbReference type="InParanoid" id="F8PZU9"/>
<name>F8PZU9_SERL3</name>
<evidence type="ECO:0000256" key="2">
    <source>
        <dbReference type="SAM" id="SignalP"/>
    </source>
</evidence>
<organism evidence="4">
    <name type="scientific">Serpula lacrymans var. lacrymans (strain S7.3)</name>
    <name type="common">Dry rot fungus</name>
    <dbReference type="NCBI Taxonomy" id="936435"/>
    <lineage>
        <taxon>Eukaryota</taxon>
        <taxon>Fungi</taxon>
        <taxon>Dikarya</taxon>
        <taxon>Basidiomycota</taxon>
        <taxon>Agaricomycotina</taxon>
        <taxon>Agaricomycetes</taxon>
        <taxon>Agaricomycetidae</taxon>
        <taxon>Boletales</taxon>
        <taxon>Coniophorineae</taxon>
        <taxon>Serpulaceae</taxon>
        <taxon>Serpula</taxon>
    </lineage>
</organism>
<dbReference type="Proteomes" id="UP000008063">
    <property type="component" value="Unassembled WGS sequence"/>
</dbReference>